<reference evidence="2" key="1">
    <citation type="submission" date="2023-10" db="EMBL/GenBank/DDBJ databases">
        <authorList>
            <person name="Chen Y."/>
            <person name="Shah S."/>
            <person name="Dougan E. K."/>
            <person name="Thang M."/>
            <person name="Chan C."/>
        </authorList>
    </citation>
    <scope>NUCLEOTIDE SEQUENCE [LARGE SCALE GENOMIC DNA]</scope>
</reference>
<evidence type="ECO:0000313" key="2">
    <source>
        <dbReference type="EMBL" id="CAK0851514.1"/>
    </source>
</evidence>
<dbReference type="Proteomes" id="UP001189429">
    <property type="component" value="Unassembled WGS sequence"/>
</dbReference>
<dbReference type="EMBL" id="CAUYUJ010015247">
    <property type="protein sequence ID" value="CAK0851514.1"/>
    <property type="molecule type" value="Genomic_DNA"/>
</dbReference>
<name>A0ABN9U1W9_9DINO</name>
<evidence type="ECO:0000256" key="1">
    <source>
        <dbReference type="SAM" id="Phobius"/>
    </source>
</evidence>
<keyword evidence="1" id="KW-0812">Transmembrane</keyword>
<proteinExistence type="predicted"/>
<keyword evidence="1" id="KW-0472">Membrane</keyword>
<accession>A0ABN9U1W9</accession>
<evidence type="ECO:0000313" key="3">
    <source>
        <dbReference type="Proteomes" id="UP001189429"/>
    </source>
</evidence>
<comment type="caution">
    <text evidence="2">The sequence shown here is derived from an EMBL/GenBank/DDBJ whole genome shotgun (WGS) entry which is preliminary data.</text>
</comment>
<keyword evidence="1" id="KW-1133">Transmembrane helix</keyword>
<feature type="transmembrane region" description="Helical" evidence="1">
    <location>
        <begin position="107"/>
        <end position="129"/>
    </location>
</feature>
<organism evidence="2 3">
    <name type="scientific">Prorocentrum cordatum</name>
    <dbReference type="NCBI Taxonomy" id="2364126"/>
    <lineage>
        <taxon>Eukaryota</taxon>
        <taxon>Sar</taxon>
        <taxon>Alveolata</taxon>
        <taxon>Dinophyceae</taxon>
        <taxon>Prorocentrales</taxon>
        <taxon>Prorocentraceae</taxon>
        <taxon>Prorocentrum</taxon>
    </lineage>
</organism>
<sequence length="165" mass="17068">MCCREGRYPYSVKESSGTACHRPMLWGRWCLAVWLSAAGLQPAGGLIASKPSAATTAQAAAQAVDAGGGGVEVAAESDAPVASLLSWYKAEASSLRECGRVLGMPKFAWAVVCDVLAVLLVLVCVPLLVGCSRRRPPGSPMFDFSGISAHCPKLPPAGISAPRSP</sequence>
<gene>
    <name evidence="2" type="ORF">PCOR1329_LOCUS43654</name>
</gene>
<keyword evidence="3" id="KW-1185">Reference proteome</keyword>
<protein>
    <submittedName>
        <fullName evidence="2">Uncharacterized protein</fullName>
    </submittedName>
</protein>